<dbReference type="KEGG" id="pib:BBD41_28060"/>
<name>A0A1B2E839_9BACL</name>
<evidence type="ECO:0000256" key="1">
    <source>
        <dbReference type="SAM" id="MobiDB-lite"/>
    </source>
</evidence>
<proteinExistence type="predicted"/>
<dbReference type="EMBL" id="CP016809">
    <property type="protein sequence ID" value="ANY76121.1"/>
    <property type="molecule type" value="Genomic_DNA"/>
</dbReference>
<evidence type="ECO:0000313" key="2">
    <source>
        <dbReference type="EMBL" id="ANY76121.1"/>
    </source>
</evidence>
<dbReference type="EMBL" id="MRVI01000001">
    <property type="protein sequence ID" value="OOC61727.1"/>
    <property type="molecule type" value="Genomic_DNA"/>
</dbReference>
<evidence type="ECO:0000313" key="3">
    <source>
        <dbReference type="EMBL" id="OOC61727.1"/>
    </source>
</evidence>
<reference evidence="2" key="1">
    <citation type="submission" date="2016-08" db="EMBL/GenBank/DDBJ databases">
        <title>Complete Genome Seqeunce of Paenibacillus sp. nov. IHBB 9852 from high altitute lake of Indian trans-Himalayas.</title>
        <authorList>
            <person name="Kiran S."/>
            <person name="Swarnkar M.K."/>
            <person name="Rana A."/>
            <person name="Tewari R."/>
            <person name="Gulati A."/>
        </authorList>
    </citation>
    <scope>NUCLEOTIDE SEQUENCE [LARGE SCALE GENOMIC DNA]</scope>
    <source>
        <strain evidence="2">IHBB 9852</strain>
    </source>
</reference>
<dbReference type="GeneID" id="48312162"/>
<dbReference type="RefSeq" id="WP_077566535.1">
    <property type="nucleotide sequence ID" value="NZ_CP016809.1"/>
</dbReference>
<feature type="region of interest" description="Disordered" evidence="1">
    <location>
        <begin position="1"/>
        <end position="31"/>
    </location>
</feature>
<gene>
    <name evidence="3" type="ORF">BBD40_07585</name>
    <name evidence="2" type="ORF">BBD41_28060</name>
</gene>
<accession>A0A1B2E839</accession>
<organism evidence="2">
    <name type="scientific">Paenibacillus ihbetae</name>
    <dbReference type="NCBI Taxonomy" id="1870820"/>
    <lineage>
        <taxon>Bacteria</taxon>
        <taxon>Bacillati</taxon>
        <taxon>Bacillota</taxon>
        <taxon>Bacilli</taxon>
        <taxon>Bacillales</taxon>
        <taxon>Paenibacillaceae</taxon>
        <taxon>Paenibacillus</taxon>
    </lineage>
</organism>
<dbReference type="Proteomes" id="UP000189059">
    <property type="component" value="Unassembled WGS sequence"/>
</dbReference>
<sequence length="75" mass="8674">MTNHPKDDYGVLGSDIEIDSDVNEDRNREEQLDDSFESWYEHMNNQIKQQLKLTNVPEDGVFDSVAGTEEDSARR</sequence>
<dbReference type="OrthoDB" id="2626088at2"/>
<keyword evidence="4" id="KW-1185">Reference proteome</keyword>
<dbReference type="AlphaFoldDB" id="A0A1B2E839"/>
<protein>
    <submittedName>
        <fullName evidence="2">Uncharacterized protein</fullName>
    </submittedName>
</protein>
<reference evidence="3 4" key="2">
    <citation type="submission" date="2016-12" db="EMBL/GenBank/DDBJ databases">
        <title>Genome sequencing and description of Paenibacillus sp. nov. from high altitude lake in the Indian Trans- Himalayas.</title>
        <authorList>
            <person name="Kiran S."/>
            <person name="Swarnkar M.K."/>
            <person name="Rana A."/>
            <person name="Tewari R."/>
            <person name="Gulati A."/>
        </authorList>
    </citation>
    <scope>NUCLEOTIDE SEQUENCE [LARGE SCALE GENOMIC DNA]</scope>
    <source>
        <strain evidence="3 4">IHBB 9951</strain>
    </source>
</reference>
<evidence type="ECO:0000313" key="4">
    <source>
        <dbReference type="Proteomes" id="UP000189059"/>
    </source>
</evidence>